<dbReference type="AlphaFoldDB" id="A0A1D7XPE4"/>
<dbReference type="KEGG" id="ctae:BGI42_15760"/>
<dbReference type="OrthoDB" id="9760067at2"/>
<accession>A0A1D7XPE4</accession>
<dbReference type="Pfam" id="PF03050">
    <property type="entry name" value="DDE_Tnp_IS66"/>
    <property type="match status" value="1"/>
</dbReference>
<evidence type="ECO:0000256" key="1">
    <source>
        <dbReference type="SAM" id="Coils"/>
    </source>
</evidence>
<feature type="domain" description="Transposase TnpC homeodomain" evidence="4">
    <location>
        <begin position="42"/>
        <end position="113"/>
    </location>
</feature>
<sequence length="536" mass="61939">MDGLNLNNQLDEKTQLLISKMEREIELKDSEIQNLKTELAFLKGQILNKNRKIFGKSSEQVDSNQMSLFDDAENNCDFKMAEPTMEEIAYTRTKSSKHIGKKDNLANLERIIVEHKLEENEAICSKCNNSLVVIGRKSKEVLKYIPAKLYIEEHITYSYACKSCEAEAGVANIISTKLPNTIFYKSMASNELVAHVINMKYQHAMPLYRLETYFKMLGANLSRQTLSNWIMNSATELQVVYDIMKEQLLKKNYIQADETTVQVINDSGKDSKSKKYMWLYKSGALKDPIILYDYQNTRSSSCPKEFLKGFSGYLQTDGYTGYNRVENVKRLYCLAHIRRKYHEIIVNLDEEALKKSRAIIGFNYCEKLYKIEKDLRETYSKDEDYYKKRYKIRLKKSAPILNEFQEYVEREIKNALPKSPLGKALDYTRKLLSDMKTLLEDGSLEIDNNGAERAIKPFVIGRKNWLFSNTAKGAKSSALIYSIIETAKANGLIVEKYLVYLFDMLANTESKEKETLNNYMPWSKALPDVLRIKVGK</sequence>
<keyword evidence="1" id="KW-0175">Coiled coil</keyword>
<dbReference type="EMBL" id="CP017256">
    <property type="protein sequence ID" value="AOR25195.2"/>
    <property type="molecule type" value="Genomic_DNA"/>
</dbReference>
<dbReference type="EMBL" id="CP017253">
    <property type="protein sequence ID" value="AOR24954.2"/>
    <property type="molecule type" value="Genomic_DNA"/>
</dbReference>
<dbReference type="EMBL" id="CP017256">
    <property type="protein sequence ID" value="AOR25198.2"/>
    <property type="molecule type" value="Genomic_DNA"/>
</dbReference>
<evidence type="ECO:0000259" key="3">
    <source>
        <dbReference type="Pfam" id="PF13005"/>
    </source>
</evidence>
<protein>
    <submittedName>
        <fullName evidence="9">IS66 family transposase</fullName>
    </submittedName>
</protein>
<keyword evidence="9" id="KW-0614">Plasmid</keyword>
<dbReference type="EMBL" id="CP017253">
    <property type="protein sequence ID" value="AOR24931.2"/>
    <property type="molecule type" value="Genomic_DNA"/>
</dbReference>
<dbReference type="Pfam" id="PF13005">
    <property type="entry name" value="zf-IS66"/>
    <property type="match status" value="1"/>
</dbReference>
<dbReference type="KEGG" id="ctae:BGI42_07910"/>
<dbReference type="KEGG" id="ctae:BGI42_15605"/>
<dbReference type="KEGG" id="ctae:BGI42_10505"/>
<geneLocation type="plasmid" evidence="9">
    <name>pCt3</name>
</geneLocation>
<proteinExistence type="predicted"/>
<dbReference type="STRING" id="394958.BGI42_07910"/>
<dbReference type="KEGG" id="ctae:BGI42_09160"/>
<dbReference type="PANTHER" id="PTHR33678:SF1">
    <property type="entry name" value="BLL1576 PROTEIN"/>
    <property type="match status" value="1"/>
</dbReference>
<evidence type="ECO:0000313" key="10">
    <source>
        <dbReference type="Proteomes" id="UP000094652"/>
    </source>
</evidence>
<evidence type="ECO:0000259" key="4">
    <source>
        <dbReference type="Pfam" id="PF13007"/>
    </source>
</evidence>
<dbReference type="RefSeq" id="WP_084023860.1">
    <property type="nucleotide sequence ID" value="NZ_CP017253.2"/>
</dbReference>
<dbReference type="NCBIfam" id="NF033517">
    <property type="entry name" value="transpos_IS66"/>
    <property type="match status" value="1"/>
</dbReference>
<dbReference type="Proteomes" id="UP000094652">
    <property type="component" value="Plasmid pCt3"/>
</dbReference>
<name>A0A1D7XPE4_9CLOT</name>
<dbReference type="Proteomes" id="UP000094652">
    <property type="component" value="Chromosome"/>
</dbReference>
<feature type="domain" description="Transposase IS66 zinc-finger binding" evidence="3">
    <location>
        <begin position="122"/>
        <end position="165"/>
    </location>
</feature>
<dbReference type="InterPro" id="IPR004291">
    <property type="entry name" value="Transposase_IS66_central"/>
</dbReference>
<dbReference type="EMBL" id="CP017253">
    <property type="protein sequence ID" value="AOR24942.2"/>
    <property type="molecule type" value="Genomic_DNA"/>
</dbReference>
<gene>
    <name evidence="5" type="ORF">BGI42_07910</name>
    <name evidence="6" type="ORF">BGI42_09160</name>
    <name evidence="7" type="ORF">BGI42_10505</name>
    <name evidence="8" type="ORF">BGI42_15605</name>
    <name evidence="9" type="ORF">BGI42_15760</name>
</gene>
<dbReference type="InterPro" id="IPR024474">
    <property type="entry name" value="Znf_dom_IS66"/>
</dbReference>
<evidence type="ECO:0000313" key="5">
    <source>
        <dbReference type="EMBL" id="AOR24931.2"/>
    </source>
</evidence>
<dbReference type="InterPro" id="IPR024463">
    <property type="entry name" value="Transposase_TnpC_homeodom"/>
</dbReference>
<reference evidence="9" key="2">
    <citation type="journal article" date="2018" name="PLoS ONE">
        <title>Genomics of Clostridium taeniosporum, an organism which forms endospores with ribbon-like appendages.</title>
        <authorList>
            <person name="Cambridge J.M."/>
            <person name="Blinkova A.L."/>
            <person name="Salvador Rocha E.I."/>
            <person name="Bode Hernandez A."/>
            <person name="Moreno M."/>
            <person name="Gines-Candelaria E."/>
            <person name="Goetz B.M."/>
            <person name="Hunicke-Smith S."/>
            <person name="Satterwhite E."/>
            <person name="Tucker H.O."/>
            <person name="Walker J.R."/>
        </authorList>
    </citation>
    <scope>NUCLEOTIDE SEQUENCE</scope>
    <source>
        <strain evidence="9">1/k</strain>
        <plasmid evidence="9">pCt3</plasmid>
    </source>
</reference>
<feature type="coiled-coil region" evidence="1">
    <location>
        <begin position="18"/>
        <end position="52"/>
    </location>
</feature>
<geneLocation type="plasmid" evidence="10">
    <name>pct3</name>
</geneLocation>
<dbReference type="InterPro" id="IPR052344">
    <property type="entry name" value="Transposase-related"/>
</dbReference>
<evidence type="ECO:0000259" key="2">
    <source>
        <dbReference type="Pfam" id="PF03050"/>
    </source>
</evidence>
<organism evidence="9 10">
    <name type="scientific">Clostridium taeniosporum</name>
    <dbReference type="NCBI Taxonomy" id="394958"/>
    <lineage>
        <taxon>Bacteria</taxon>
        <taxon>Bacillati</taxon>
        <taxon>Bacillota</taxon>
        <taxon>Clostridia</taxon>
        <taxon>Eubacteriales</taxon>
        <taxon>Clostridiaceae</taxon>
        <taxon>Clostridium</taxon>
    </lineage>
</organism>
<evidence type="ECO:0000313" key="7">
    <source>
        <dbReference type="EMBL" id="AOR24954.2"/>
    </source>
</evidence>
<evidence type="ECO:0000313" key="9">
    <source>
        <dbReference type="EMBL" id="AOR25198.2"/>
    </source>
</evidence>
<keyword evidence="10" id="KW-1185">Reference proteome</keyword>
<dbReference type="PANTHER" id="PTHR33678">
    <property type="entry name" value="BLL1576 PROTEIN"/>
    <property type="match status" value="1"/>
</dbReference>
<evidence type="ECO:0000313" key="6">
    <source>
        <dbReference type="EMBL" id="AOR24942.2"/>
    </source>
</evidence>
<evidence type="ECO:0000313" key="8">
    <source>
        <dbReference type="EMBL" id="AOR25195.2"/>
    </source>
</evidence>
<feature type="domain" description="Transposase IS66 central" evidence="2">
    <location>
        <begin position="185"/>
        <end position="475"/>
    </location>
</feature>
<reference evidence="10" key="1">
    <citation type="submission" date="2016-09" db="EMBL/GenBank/DDBJ databases">
        <title>Genomics of Clostridium taeniosporum, an organism which forms endospores with ribbon-like appendages.</title>
        <authorList>
            <person name="Walker J.R."/>
        </authorList>
    </citation>
    <scope>NUCLEOTIDE SEQUENCE [LARGE SCALE GENOMIC DNA]</scope>
    <source>
        <strain evidence="10">1/k</strain>
        <plasmid evidence="10">Plasmid pct3</plasmid>
    </source>
</reference>
<dbReference type="Pfam" id="PF13007">
    <property type="entry name" value="LZ_Tnp_IS66"/>
    <property type="match status" value="1"/>
</dbReference>